<dbReference type="Proteomes" id="UP000560658">
    <property type="component" value="Unassembled WGS sequence"/>
</dbReference>
<evidence type="ECO:0000313" key="1">
    <source>
        <dbReference type="EMBL" id="MBB4043836.1"/>
    </source>
</evidence>
<proteinExistence type="predicted"/>
<name>A0A840CWX7_9BACE</name>
<dbReference type="AlphaFoldDB" id="A0A840CWX7"/>
<sequence length="94" mass="11385">MGLFIGFIIGLIIIISTSYYIQKPWFRQDIQIKVSPKWNYHLEYHVYVRKTLFIYRKVAICKSDVELKDSIERMRLVHNKYNLSDIYHGENEED</sequence>
<evidence type="ECO:0000313" key="2">
    <source>
        <dbReference type="Proteomes" id="UP000560658"/>
    </source>
</evidence>
<protein>
    <submittedName>
        <fullName evidence="1">Uncharacterized protein</fullName>
    </submittedName>
</protein>
<reference evidence="1" key="1">
    <citation type="submission" date="2020-08" db="EMBL/GenBank/DDBJ databases">
        <title>Genomic Encyclopedia of Type Strains, Phase IV (KMG-IV): sequencing the most valuable type-strain genomes for metagenomic binning, comparative biology and taxonomic classification.</title>
        <authorList>
            <person name="Goeker M."/>
        </authorList>
    </citation>
    <scope>NUCLEOTIDE SEQUENCE [LARGE SCALE GENOMIC DNA]</scope>
    <source>
        <strain evidence="1">DSM 105720</strain>
    </source>
</reference>
<keyword evidence="2" id="KW-1185">Reference proteome</keyword>
<accession>A0A840CWX7</accession>
<dbReference type="EMBL" id="JACIER010000005">
    <property type="protein sequence ID" value="MBB4043836.1"/>
    <property type="molecule type" value="Genomic_DNA"/>
</dbReference>
<organism evidence="1 2">
    <name type="scientific">Bacteroides reticulotermitis</name>
    <dbReference type="NCBI Taxonomy" id="1133319"/>
    <lineage>
        <taxon>Bacteria</taxon>
        <taxon>Pseudomonadati</taxon>
        <taxon>Bacteroidota</taxon>
        <taxon>Bacteroidia</taxon>
        <taxon>Bacteroidales</taxon>
        <taxon>Bacteroidaceae</taxon>
        <taxon>Bacteroides</taxon>
    </lineage>
</organism>
<gene>
    <name evidence="1" type="ORF">GGR06_001622</name>
</gene>
<comment type="caution">
    <text evidence="1">The sequence shown here is derived from an EMBL/GenBank/DDBJ whole genome shotgun (WGS) entry which is preliminary data.</text>
</comment>